<evidence type="ECO:0000313" key="4">
    <source>
        <dbReference type="Proteomes" id="UP000285405"/>
    </source>
</evidence>
<feature type="domain" description="Retrovirus-related Pol polyprotein from transposon TNT 1-94-like beta-barrel" evidence="2">
    <location>
        <begin position="311"/>
        <end position="388"/>
    </location>
</feature>
<dbReference type="Pfam" id="PF22936">
    <property type="entry name" value="Pol_BBD"/>
    <property type="match status" value="1"/>
</dbReference>
<evidence type="ECO:0000313" key="3">
    <source>
        <dbReference type="EMBL" id="RKF75367.1"/>
    </source>
</evidence>
<dbReference type="EMBL" id="MCBR01007936">
    <property type="protein sequence ID" value="RKF75367.1"/>
    <property type="molecule type" value="Genomic_DNA"/>
</dbReference>
<reference evidence="3 4" key="1">
    <citation type="journal article" date="2018" name="BMC Genomics">
        <title>Comparative genome analyses reveal sequence features reflecting distinct modes of host-adaptation between dicot and monocot powdery mildew.</title>
        <authorList>
            <person name="Wu Y."/>
            <person name="Ma X."/>
            <person name="Pan Z."/>
            <person name="Kale S.D."/>
            <person name="Song Y."/>
            <person name="King H."/>
            <person name="Zhang Q."/>
            <person name="Presley C."/>
            <person name="Deng X."/>
            <person name="Wei C.I."/>
            <person name="Xiao S."/>
        </authorList>
    </citation>
    <scope>NUCLEOTIDE SEQUENCE [LARGE SCALE GENOMIC DNA]</scope>
    <source>
        <strain evidence="3">UCSC1</strain>
    </source>
</reference>
<evidence type="ECO:0000256" key="1">
    <source>
        <dbReference type="SAM" id="MobiDB-lite"/>
    </source>
</evidence>
<feature type="compositionally biased region" description="Basic and acidic residues" evidence="1">
    <location>
        <begin position="663"/>
        <end position="674"/>
    </location>
</feature>
<feature type="compositionally biased region" description="Polar residues" evidence="1">
    <location>
        <begin position="648"/>
        <end position="661"/>
    </location>
</feature>
<feature type="region of interest" description="Disordered" evidence="1">
    <location>
        <begin position="604"/>
        <end position="674"/>
    </location>
</feature>
<feature type="region of interest" description="Disordered" evidence="1">
    <location>
        <begin position="530"/>
        <end position="567"/>
    </location>
</feature>
<comment type="caution">
    <text evidence="3">The sequence shown here is derived from an EMBL/GenBank/DDBJ whole genome shotgun (WGS) entry which is preliminary data.</text>
</comment>
<evidence type="ECO:0000259" key="2">
    <source>
        <dbReference type="Pfam" id="PF22936"/>
    </source>
</evidence>
<feature type="compositionally biased region" description="Polar residues" evidence="1">
    <location>
        <begin position="611"/>
        <end position="630"/>
    </location>
</feature>
<sequence>MDDSFTSGPKPPSLVIDDENFREFFRNQELWLKTRGCCSRDAWNAIKGEYLKNDSKDVRKLEKEITHWKKESGLSIKRAWVQLNELRLKLVEADPIKSNSYSEASLFGFLLEGLDNKIYKTAKNVLDLQPNLTRKQRLDSLQKFFEENEADADQDLSVLAARNTDYNRGRSSRADRQTLNNYPQRRSPLPHDQSIVRSEICYMCGGQNHYVRNYEFRHAARQFAEKLRLDKESREEFEPQHKKSIRPQYKRGSTSKAVKFMDKSKAFWSETEASSEWSDGDKSEILTDDDEVSALITDEVRKTFNHSDSFISDTGCTNDMTDKHHLFTSDLTPISRRWIKVGGGRLFSDFQGDVLIKCPDGSSGLLRDVLLVEGLGVNLLSAKKFCERNDAIGIFNDKEMLFHNNNNELILSAKLEDNLYKVNHISGPRERALLGQYNCSNTHDHMPMETDNIQNDVIDDGKPLRSRAETIEKNRAERYWLHHRRCGHADLHRVFTSSYTKFKENEKGSSIDDLRLWRKSGLEFYEGKGHSSLAIRNPPGRPSKISNKKPLNGGGSFGITERSDNPNLQAEPVSTALFKDESNLVDKSIPLPNANSLINHNEHANDVKGSNFKNQNDKASITTDTTSNTGYYRRSQRLKAKRNDNFDQKNSINSRDGSTKQSKPKEICPKSIDKKKTPELILDSVSMSLPRSIDPNSTSPIRSKTSNPIKLSAEKIPSSKVTSVTVALDVAQTVSSNIKAASIQGDQKRQPNKPHDMENNNAIILPHNPLTDLMIIDDNKPIVYAGKKRKRSDLYELEKDDECRCKILKAMLAIIEIVD</sequence>
<protein>
    <recommendedName>
        <fullName evidence="2">Retrovirus-related Pol polyprotein from transposon TNT 1-94-like beta-barrel domain-containing protein</fullName>
    </recommendedName>
</protein>
<gene>
    <name evidence="3" type="ORF">GcC1_079016</name>
</gene>
<dbReference type="OrthoDB" id="1706811at2759"/>
<proteinExistence type="predicted"/>
<dbReference type="Proteomes" id="UP000285405">
    <property type="component" value="Unassembled WGS sequence"/>
</dbReference>
<feature type="region of interest" description="Disordered" evidence="1">
    <location>
        <begin position="163"/>
        <end position="190"/>
    </location>
</feature>
<dbReference type="AlphaFoldDB" id="A0A420ILG6"/>
<name>A0A420ILG6_9PEZI</name>
<accession>A0A420ILG6</accession>
<feature type="compositionally biased region" description="Basic and acidic residues" evidence="1">
    <location>
        <begin position="165"/>
        <end position="176"/>
    </location>
</feature>
<dbReference type="InterPro" id="IPR054722">
    <property type="entry name" value="PolX-like_BBD"/>
</dbReference>
<organism evidence="3 4">
    <name type="scientific">Golovinomyces cichoracearum</name>
    <dbReference type="NCBI Taxonomy" id="62708"/>
    <lineage>
        <taxon>Eukaryota</taxon>
        <taxon>Fungi</taxon>
        <taxon>Dikarya</taxon>
        <taxon>Ascomycota</taxon>
        <taxon>Pezizomycotina</taxon>
        <taxon>Leotiomycetes</taxon>
        <taxon>Erysiphales</taxon>
        <taxon>Erysiphaceae</taxon>
        <taxon>Golovinomyces</taxon>
    </lineage>
</organism>